<gene>
    <name evidence="2" type="ORF">J2W69_001313</name>
</gene>
<dbReference type="Pfam" id="PF09838">
    <property type="entry name" value="DUF2065"/>
    <property type="match status" value="1"/>
</dbReference>
<organism evidence="2 3">
    <name type="scientific">Rheinheimera soli</name>
    <dbReference type="NCBI Taxonomy" id="443616"/>
    <lineage>
        <taxon>Bacteria</taxon>
        <taxon>Pseudomonadati</taxon>
        <taxon>Pseudomonadota</taxon>
        <taxon>Gammaproteobacteria</taxon>
        <taxon>Chromatiales</taxon>
        <taxon>Chromatiaceae</taxon>
        <taxon>Rheinheimera</taxon>
    </lineage>
</organism>
<reference evidence="2 3" key="1">
    <citation type="submission" date="2023-07" db="EMBL/GenBank/DDBJ databases">
        <title>Sorghum-associated microbial communities from plants grown in Nebraska, USA.</title>
        <authorList>
            <person name="Schachtman D."/>
        </authorList>
    </citation>
    <scope>NUCLEOTIDE SEQUENCE [LARGE SCALE GENOMIC DNA]</scope>
    <source>
        <strain evidence="2 3">4138</strain>
    </source>
</reference>
<comment type="caution">
    <text evidence="2">The sequence shown here is derived from an EMBL/GenBank/DDBJ whole genome shotgun (WGS) entry which is preliminary data.</text>
</comment>
<dbReference type="EMBL" id="JAVDWR010000003">
    <property type="protein sequence ID" value="MDR7120379.1"/>
    <property type="molecule type" value="Genomic_DNA"/>
</dbReference>
<protein>
    <submittedName>
        <fullName evidence="2">Uncharacterized protein YjeT (DUF2065 family)</fullName>
    </submittedName>
</protein>
<name>A0ABU1VXC3_9GAMM</name>
<keyword evidence="1" id="KW-0812">Transmembrane</keyword>
<feature type="transmembrane region" description="Helical" evidence="1">
    <location>
        <begin position="6"/>
        <end position="24"/>
    </location>
</feature>
<dbReference type="RefSeq" id="WP_127685139.1">
    <property type="nucleotide sequence ID" value="NZ_JAVDWR010000003.1"/>
</dbReference>
<keyword evidence="3" id="KW-1185">Reference proteome</keyword>
<evidence type="ECO:0000313" key="2">
    <source>
        <dbReference type="EMBL" id="MDR7120379.1"/>
    </source>
</evidence>
<accession>A0ABU1VXC3</accession>
<dbReference type="InterPro" id="IPR019201">
    <property type="entry name" value="DUF2065"/>
</dbReference>
<evidence type="ECO:0000256" key="1">
    <source>
        <dbReference type="SAM" id="Phobius"/>
    </source>
</evidence>
<evidence type="ECO:0000313" key="3">
    <source>
        <dbReference type="Proteomes" id="UP001257909"/>
    </source>
</evidence>
<dbReference type="Proteomes" id="UP001257909">
    <property type="component" value="Unassembled WGS sequence"/>
</dbReference>
<sequence length="62" mass="7053">MADYWWAALGLVLIIEGLGPMFFPNRWRAYLRKIADQPTIQMQQLGGFLVIAGVLLLIFFAP</sequence>
<keyword evidence="1" id="KW-1133">Transmembrane helix</keyword>
<dbReference type="PANTHER" id="PTHR38602">
    <property type="entry name" value="INNER MEMBRANE PROTEIN-RELATED"/>
    <property type="match status" value="1"/>
</dbReference>
<dbReference type="PANTHER" id="PTHR38602:SF1">
    <property type="entry name" value="INNER MEMBRANE PROTEIN"/>
    <property type="match status" value="1"/>
</dbReference>
<proteinExistence type="predicted"/>
<keyword evidence="1" id="KW-0472">Membrane</keyword>
<feature type="transmembrane region" description="Helical" evidence="1">
    <location>
        <begin position="45"/>
        <end position="61"/>
    </location>
</feature>